<reference evidence="2 3" key="1">
    <citation type="journal article" date="2018" name="PLoS Genet.">
        <title>Population sequencing reveals clonal diversity and ancestral inbreeding in the grapevine cultivar Chardonnay.</title>
        <authorList>
            <person name="Roach M.J."/>
            <person name="Johnson D.L."/>
            <person name="Bohlmann J."/>
            <person name="van Vuuren H.J."/>
            <person name="Jones S.J."/>
            <person name="Pretorius I.S."/>
            <person name="Schmidt S.A."/>
            <person name="Borneman A.R."/>
        </authorList>
    </citation>
    <scope>NUCLEOTIDE SEQUENCE [LARGE SCALE GENOMIC DNA]</scope>
    <source>
        <strain evidence="3">cv. Chardonnay</strain>
        <tissue evidence="2">Leaf</tissue>
    </source>
</reference>
<keyword evidence="1" id="KW-1133">Transmembrane helix</keyword>
<dbReference type="Proteomes" id="UP000288805">
    <property type="component" value="Unassembled WGS sequence"/>
</dbReference>
<gene>
    <name evidence="2" type="ORF">CK203_090459</name>
</gene>
<protein>
    <submittedName>
        <fullName evidence="2">Uncharacterized protein</fullName>
    </submittedName>
</protein>
<dbReference type="AlphaFoldDB" id="A0A438BVL5"/>
<accession>A0A438BVL5</accession>
<keyword evidence="1" id="KW-0812">Transmembrane</keyword>
<evidence type="ECO:0000256" key="1">
    <source>
        <dbReference type="SAM" id="Phobius"/>
    </source>
</evidence>
<name>A0A438BVL5_VITVI</name>
<comment type="caution">
    <text evidence="2">The sequence shown here is derived from an EMBL/GenBank/DDBJ whole genome shotgun (WGS) entry which is preliminary data.</text>
</comment>
<feature type="transmembrane region" description="Helical" evidence="1">
    <location>
        <begin position="67"/>
        <end position="84"/>
    </location>
</feature>
<keyword evidence="1" id="KW-0472">Membrane</keyword>
<evidence type="ECO:0000313" key="2">
    <source>
        <dbReference type="EMBL" id="RVW15003.1"/>
    </source>
</evidence>
<dbReference type="EMBL" id="QGNW01002607">
    <property type="protein sequence ID" value="RVW15003.1"/>
    <property type="molecule type" value="Genomic_DNA"/>
</dbReference>
<proteinExistence type="predicted"/>
<evidence type="ECO:0000313" key="3">
    <source>
        <dbReference type="Proteomes" id="UP000288805"/>
    </source>
</evidence>
<organism evidence="2 3">
    <name type="scientific">Vitis vinifera</name>
    <name type="common">Grape</name>
    <dbReference type="NCBI Taxonomy" id="29760"/>
    <lineage>
        <taxon>Eukaryota</taxon>
        <taxon>Viridiplantae</taxon>
        <taxon>Streptophyta</taxon>
        <taxon>Embryophyta</taxon>
        <taxon>Tracheophyta</taxon>
        <taxon>Spermatophyta</taxon>
        <taxon>Magnoliopsida</taxon>
        <taxon>eudicotyledons</taxon>
        <taxon>Gunneridae</taxon>
        <taxon>Pentapetalae</taxon>
        <taxon>rosids</taxon>
        <taxon>Vitales</taxon>
        <taxon>Vitaceae</taxon>
        <taxon>Viteae</taxon>
        <taxon>Vitis</taxon>
    </lineage>
</organism>
<sequence length="108" mass="12608">MTKKSWFRYFQYDERKENLADARNVSVSCGGADRGRHLSGGNSCHNINGCDLCFFCIRRYPDELVKFRYILLAAAAPFIIRFLLQEQPYEKHIVFPDNRSGENELNRV</sequence>